<protein>
    <submittedName>
        <fullName evidence="1">Uncharacterized protein</fullName>
    </submittedName>
</protein>
<evidence type="ECO:0000313" key="2">
    <source>
        <dbReference type="Proteomes" id="UP000198848"/>
    </source>
</evidence>
<sequence length="218" mass="23478">MKISRRSLLAAGATGTVASTAGCLDFVLGDGPLEFTAARVAPTDAALEETGYEEDGVEEQSFEETVDVGVEREVEASLWASIYTKERELAGQSHEAGVFAAVSVPGMEVAGYSVNPLEEMSSNELLEEFLNEVEVGDREIGNLAYEESVDLSILGESREVEQFSGETEYAGQDVDVEIALTSFNHEGDLLVLLGSYPEEFSDEAENVEALLESVEHPV</sequence>
<accession>A0A1H1CIL0</accession>
<dbReference type="Pfam" id="PF20127">
    <property type="entry name" value="DUF6517"/>
    <property type="match status" value="1"/>
</dbReference>
<name>A0A1H1CIL0_NATTX</name>
<evidence type="ECO:0000313" key="1">
    <source>
        <dbReference type="EMBL" id="SDQ63949.1"/>
    </source>
</evidence>
<keyword evidence="2" id="KW-1185">Reference proteome</keyword>
<dbReference type="InterPro" id="IPR045396">
    <property type="entry name" value="DUF6517"/>
</dbReference>
<reference evidence="2" key="1">
    <citation type="submission" date="2016-10" db="EMBL/GenBank/DDBJ databases">
        <authorList>
            <person name="Varghese N."/>
            <person name="Submissions S."/>
        </authorList>
    </citation>
    <scope>NUCLEOTIDE SEQUENCE [LARGE SCALE GENOMIC DNA]</scope>
    <source>
        <strain evidence="2">DSM 24767</strain>
    </source>
</reference>
<dbReference type="PROSITE" id="PS51257">
    <property type="entry name" value="PROKAR_LIPOPROTEIN"/>
    <property type="match status" value="1"/>
</dbReference>
<dbReference type="AlphaFoldDB" id="A0A1H1CIL0"/>
<gene>
    <name evidence="1" type="ORF">SAMN04489842_1417</name>
</gene>
<dbReference type="PROSITE" id="PS51318">
    <property type="entry name" value="TAT"/>
    <property type="match status" value="1"/>
</dbReference>
<dbReference type="RefSeq" id="WP_090379256.1">
    <property type="nucleotide sequence ID" value="NZ_FNLC01000001.1"/>
</dbReference>
<proteinExistence type="predicted"/>
<dbReference type="Proteomes" id="UP000198848">
    <property type="component" value="Unassembled WGS sequence"/>
</dbReference>
<organism evidence="1 2">
    <name type="scientific">Natronobacterium texcoconense</name>
    <dbReference type="NCBI Taxonomy" id="1095778"/>
    <lineage>
        <taxon>Archaea</taxon>
        <taxon>Methanobacteriati</taxon>
        <taxon>Methanobacteriota</taxon>
        <taxon>Stenosarchaea group</taxon>
        <taxon>Halobacteria</taxon>
        <taxon>Halobacteriales</taxon>
        <taxon>Natrialbaceae</taxon>
        <taxon>Natronobacterium</taxon>
    </lineage>
</organism>
<dbReference type="InterPro" id="IPR006311">
    <property type="entry name" value="TAT_signal"/>
</dbReference>
<dbReference type="STRING" id="1095778.SAMN04489842_1417"/>
<dbReference type="EMBL" id="FNLC01000001">
    <property type="protein sequence ID" value="SDQ63949.1"/>
    <property type="molecule type" value="Genomic_DNA"/>
</dbReference>
<dbReference type="OrthoDB" id="205286at2157"/>